<keyword evidence="3" id="KW-1185">Reference proteome</keyword>
<dbReference type="InterPro" id="IPR051044">
    <property type="entry name" value="MAG_DAG_Lipase"/>
</dbReference>
<organism evidence="2 3">
    <name type="scientific">Haematococcus lacustris</name>
    <name type="common">Green alga</name>
    <name type="synonym">Haematococcus pluvialis</name>
    <dbReference type="NCBI Taxonomy" id="44745"/>
    <lineage>
        <taxon>Eukaryota</taxon>
        <taxon>Viridiplantae</taxon>
        <taxon>Chlorophyta</taxon>
        <taxon>core chlorophytes</taxon>
        <taxon>Chlorophyceae</taxon>
        <taxon>CS clade</taxon>
        <taxon>Chlamydomonadales</taxon>
        <taxon>Haematococcaceae</taxon>
        <taxon>Haematococcus</taxon>
    </lineage>
</organism>
<dbReference type="Pfam" id="PF12146">
    <property type="entry name" value="Hydrolase_4"/>
    <property type="match status" value="1"/>
</dbReference>
<dbReference type="Gene3D" id="3.40.50.1820">
    <property type="entry name" value="alpha/beta hydrolase"/>
    <property type="match status" value="1"/>
</dbReference>
<dbReference type="InterPro" id="IPR029058">
    <property type="entry name" value="AB_hydrolase_fold"/>
</dbReference>
<feature type="domain" description="Serine aminopeptidase S33" evidence="1">
    <location>
        <begin position="86"/>
        <end position="290"/>
    </location>
</feature>
<feature type="non-terminal residue" evidence="2">
    <location>
        <position position="291"/>
    </location>
</feature>
<evidence type="ECO:0000313" key="3">
    <source>
        <dbReference type="Proteomes" id="UP000485058"/>
    </source>
</evidence>
<dbReference type="PANTHER" id="PTHR11614">
    <property type="entry name" value="PHOSPHOLIPASE-RELATED"/>
    <property type="match status" value="1"/>
</dbReference>
<evidence type="ECO:0000313" key="2">
    <source>
        <dbReference type="EMBL" id="GFH06809.1"/>
    </source>
</evidence>
<proteinExistence type="predicted"/>
<dbReference type="GO" id="GO:0016787">
    <property type="term" value="F:hydrolase activity"/>
    <property type="evidence" value="ECO:0007669"/>
    <property type="project" value="UniProtKB-KW"/>
</dbReference>
<accession>A0A699YLD5</accession>
<reference evidence="2 3" key="1">
    <citation type="submission" date="2020-02" db="EMBL/GenBank/DDBJ databases">
        <title>Draft genome sequence of Haematococcus lacustris strain NIES-144.</title>
        <authorList>
            <person name="Morimoto D."/>
            <person name="Nakagawa S."/>
            <person name="Yoshida T."/>
            <person name="Sawayama S."/>
        </authorList>
    </citation>
    <scope>NUCLEOTIDE SEQUENCE [LARGE SCALE GENOMIC DNA]</scope>
    <source>
        <strain evidence="2 3">NIES-144</strain>
    </source>
</reference>
<gene>
    <name evidence="2" type="ORF">HaLaN_01508</name>
</gene>
<dbReference type="EMBL" id="BLLF01000057">
    <property type="protein sequence ID" value="GFH06809.1"/>
    <property type="molecule type" value="Genomic_DNA"/>
</dbReference>
<keyword evidence="2" id="KW-0378">Hydrolase</keyword>
<name>A0A699YLD5_HAELA</name>
<dbReference type="InterPro" id="IPR022742">
    <property type="entry name" value="Hydrolase_4"/>
</dbReference>
<evidence type="ECO:0000259" key="1">
    <source>
        <dbReference type="Pfam" id="PF12146"/>
    </source>
</evidence>
<sequence length="291" mass="31566">MSVSWSGHTLFHKYLMVVFNIEWSLSCFLGMYQCLRAGWHLRCGARGVMSVGLFHTAASDHSTSRGHRICNYFWPAMDDMGRVMAQPKGVISVLHGHGTYLCFQYLKLDSVGRLPVYEGFAVCGIDSQGAGRSEGLRAYTASFKDLVDDVITHNEMVVSCGLPGFKPQAPRFVMGCSMGGCLALMATLEKAGLFAGCILLAPMLSLEKLRQRGVNRVLAPVGALVSAMLPTLPVAATTRNTLTGNTRARNAMEFLRVTSSLMQPGGMEAVTVPLLIFHGCKDTMCDIDGSK</sequence>
<dbReference type="AlphaFoldDB" id="A0A699YLD5"/>
<dbReference type="SUPFAM" id="SSF53474">
    <property type="entry name" value="alpha/beta-Hydrolases"/>
    <property type="match status" value="1"/>
</dbReference>
<protein>
    <submittedName>
        <fullName evidence="2">Hydrolase_4 domain-containing protein</fullName>
    </submittedName>
</protein>
<comment type="caution">
    <text evidence="2">The sequence shown here is derived from an EMBL/GenBank/DDBJ whole genome shotgun (WGS) entry which is preliminary data.</text>
</comment>
<dbReference type="Proteomes" id="UP000485058">
    <property type="component" value="Unassembled WGS sequence"/>
</dbReference>